<dbReference type="InterPro" id="IPR056072">
    <property type="entry name" value="SNTX_MACPF/CDC-like_dom"/>
</dbReference>
<evidence type="ECO:0000313" key="4">
    <source>
        <dbReference type="Proteomes" id="UP000027073"/>
    </source>
</evidence>
<gene>
    <name evidence="3" type="ORF">PLEOSDRAFT_1095208</name>
</gene>
<dbReference type="Pfam" id="PF02493">
    <property type="entry name" value="MORN"/>
    <property type="match status" value="2"/>
</dbReference>
<dbReference type="HOGENOM" id="CLU_401202_0_0_1"/>
<feature type="domain" description="SNTX MACPF/CDC-like" evidence="2">
    <location>
        <begin position="10"/>
        <end position="158"/>
    </location>
</feature>
<evidence type="ECO:0000313" key="3">
    <source>
        <dbReference type="EMBL" id="KDQ32721.1"/>
    </source>
</evidence>
<dbReference type="PANTHER" id="PTHR31594:SF14">
    <property type="entry name" value="FIBRONECTIN TYPE-III DOMAIN-CONTAINING PROTEIN"/>
    <property type="match status" value="1"/>
</dbReference>
<dbReference type="OrthoDB" id="8954335at2759"/>
<sequence length="686" mass="75476">MGLKQNEFTTPGLGRTAFLGQLYNGSTEQLLNTQLFEKAALEASIREENHPSTMISYSDVKSQSDRSKSLKITAELAVSIMGGMISLSGSGEYLDASKSNVSSHEVSATCIVQKKNKRLDIGQCIKQPKWEQVSAMGATHVVTAIRYGGTLIANIVQKDSTSESGRVIKGSFKASFMEGMAGNFSASGKASVDSDEKTKELNSSCEFKVYGDWASAEMEIPTTVGGVFEVIKKWPSLVGDGVPCTLTLTPITQFVDGSPEALMLYELEQHKLLSLCQAYDEFFRLAGRRARLVSLLEGGIGDFCPTFLDECRDRKLAVDKAMGKAREELSKFLISVRKEGADKVEGVQAFIDRITTEFKDGIKICTKDEAKLELLVAINSLTQAQKAPLASINELRNSMAKVGGGTVGVVIIPPSPNINSATNTFNLLIKSIRSWREDEDKKDTNPDGTAAKTSFSAFFADPAFDADFRALDGPKRALTKGLEEAQKSGESRFIHYSLLPYQPVQKEYDWSLLNDEGWGFLTNQSEGHYYVGQVRSGKRHGRGTITYADESVYSGDWWEDARHGEGKLVNADGSEEANGVFINDIYQVDGVVVKMTIILKNNVPKVSYKLPLRKYDATPSHILRIGEMLGWKDENEFRVEVIPKGKPAAMKLKVRGKRLEPGQDDSLKVTPWPLDQGVVEVKAFVR</sequence>
<reference evidence="4" key="1">
    <citation type="journal article" date="2014" name="Proc. Natl. Acad. Sci. U.S.A.">
        <title>Extensive sampling of basidiomycete genomes demonstrates inadequacy of the white-rot/brown-rot paradigm for wood decay fungi.</title>
        <authorList>
            <person name="Riley R."/>
            <person name="Salamov A.A."/>
            <person name="Brown D.W."/>
            <person name="Nagy L.G."/>
            <person name="Floudas D."/>
            <person name="Held B.W."/>
            <person name="Levasseur A."/>
            <person name="Lombard V."/>
            <person name="Morin E."/>
            <person name="Otillar R."/>
            <person name="Lindquist E.A."/>
            <person name="Sun H."/>
            <person name="LaButti K.M."/>
            <person name="Schmutz J."/>
            <person name="Jabbour D."/>
            <person name="Luo H."/>
            <person name="Baker S.E."/>
            <person name="Pisabarro A.G."/>
            <person name="Walton J.D."/>
            <person name="Blanchette R.A."/>
            <person name="Henrissat B."/>
            <person name="Martin F."/>
            <person name="Cullen D."/>
            <person name="Hibbett D.S."/>
            <person name="Grigoriev I.V."/>
        </authorList>
    </citation>
    <scope>NUCLEOTIDE SEQUENCE [LARGE SCALE GENOMIC DNA]</scope>
    <source>
        <strain evidence="4">PC15</strain>
    </source>
</reference>
<keyword evidence="1" id="KW-0677">Repeat</keyword>
<dbReference type="InParanoid" id="A0A067PA08"/>
<evidence type="ECO:0000256" key="1">
    <source>
        <dbReference type="ARBA" id="ARBA00022737"/>
    </source>
</evidence>
<dbReference type="PANTHER" id="PTHR31594">
    <property type="entry name" value="AIG1-TYPE G DOMAIN-CONTAINING PROTEIN"/>
    <property type="match status" value="1"/>
</dbReference>
<dbReference type="InterPro" id="IPR052090">
    <property type="entry name" value="Cytolytic_pore-forming_toxin"/>
</dbReference>
<dbReference type="STRING" id="1137138.A0A067PA08"/>
<dbReference type="Gene3D" id="2.20.110.10">
    <property type="entry name" value="Histone H3 K4-specific methyltransferase SET7/9 N-terminal domain"/>
    <property type="match status" value="1"/>
</dbReference>
<organism evidence="3 4">
    <name type="scientific">Pleurotus ostreatus (strain PC15)</name>
    <name type="common">Oyster mushroom</name>
    <dbReference type="NCBI Taxonomy" id="1137138"/>
    <lineage>
        <taxon>Eukaryota</taxon>
        <taxon>Fungi</taxon>
        <taxon>Dikarya</taxon>
        <taxon>Basidiomycota</taxon>
        <taxon>Agaricomycotina</taxon>
        <taxon>Agaricomycetes</taxon>
        <taxon>Agaricomycetidae</taxon>
        <taxon>Agaricales</taxon>
        <taxon>Pleurotineae</taxon>
        <taxon>Pleurotaceae</taxon>
        <taxon>Pleurotus</taxon>
    </lineage>
</organism>
<proteinExistence type="predicted"/>
<accession>A0A067PA08</accession>
<dbReference type="SMART" id="SM00698">
    <property type="entry name" value="MORN"/>
    <property type="match status" value="2"/>
</dbReference>
<dbReference type="Proteomes" id="UP000027073">
    <property type="component" value="Unassembled WGS sequence"/>
</dbReference>
<dbReference type="EMBL" id="KL198004">
    <property type="protein sequence ID" value="KDQ32721.1"/>
    <property type="molecule type" value="Genomic_DNA"/>
</dbReference>
<protein>
    <recommendedName>
        <fullName evidence="2">SNTX MACPF/CDC-like domain-containing protein</fullName>
    </recommendedName>
</protein>
<dbReference type="InterPro" id="IPR003409">
    <property type="entry name" value="MORN"/>
</dbReference>
<dbReference type="SUPFAM" id="SSF82185">
    <property type="entry name" value="Histone H3 K4-specific methyltransferase SET7/9 N-terminal domain"/>
    <property type="match status" value="1"/>
</dbReference>
<dbReference type="Pfam" id="PF24674">
    <property type="entry name" value="MACPF_SNTX"/>
    <property type="match status" value="1"/>
</dbReference>
<dbReference type="AlphaFoldDB" id="A0A067PA08"/>
<dbReference type="VEuPathDB" id="FungiDB:PLEOSDRAFT_1095208"/>
<name>A0A067PA08_PLEO1</name>
<evidence type="ECO:0000259" key="2">
    <source>
        <dbReference type="Pfam" id="PF24674"/>
    </source>
</evidence>